<dbReference type="PANTHER" id="PTHR23257">
    <property type="entry name" value="SERINE-THREONINE PROTEIN KINASE"/>
    <property type="match status" value="1"/>
</dbReference>
<keyword evidence="4" id="KW-1185">Reference proteome</keyword>
<dbReference type="Pfam" id="PF00069">
    <property type="entry name" value="Pkinase"/>
    <property type="match status" value="1"/>
</dbReference>
<comment type="caution">
    <text evidence="3">The sequence shown here is derived from an EMBL/GenBank/DDBJ whole genome shotgun (WGS) entry which is preliminary data.</text>
</comment>
<keyword evidence="3" id="KW-0808">Transferase</keyword>
<protein>
    <submittedName>
        <fullName evidence="3">Protein kinase domain-containing protein</fullName>
    </submittedName>
</protein>
<accession>A0A699YHL1</accession>
<dbReference type="GO" id="GO:0005524">
    <property type="term" value="F:ATP binding"/>
    <property type="evidence" value="ECO:0007669"/>
    <property type="project" value="InterPro"/>
</dbReference>
<dbReference type="AlphaFoldDB" id="A0A699YHL1"/>
<sequence length="162" mass="17839">MSQISHRSIVKAYGLHRIPASSPGLPPANGIAERWMMLLECCDGGSLARLLVKQMKDSWQPAYSQGQALQWLADVAEGLAHLHQQKRPLVHRDIKLVAKITDLGLHIRLGSEGRKSRHSRHRYLRLSTPTHLLNPSTTIAPGLPRSLPPALQPALPPSPLGM</sequence>
<dbReference type="InterPro" id="IPR000719">
    <property type="entry name" value="Prot_kinase_dom"/>
</dbReference>
<feature type="non-terminal residue" evidence="3">
    <location>
        <position position="1"/>
    </location>
</feature>
<evidence type="ECO:0000313" key="3">
    <source>
        <dbReference type="EMBL" id="GFH06506.1"/>
    </source>
</evidence>
<dbReference type="GO" id="GO:0004672">
    <property type="term" value="F:protein kinase activity"/>
    <property type="evidence" value="ECO:0007669"/>
    <property type="project" value="InterPro"/>
</dbReference>
<feature type="compositionally biased region" description="Pro residues" evidence="1">
    <location>
        <begin position="146"/>
        <end position="162"/>
    </location>
</feature>
<organism evidence="3 4">
    <name type="scientific">Haematococcus lacustris</name>
    <name type="common">Green alga</name>
    <name type="synonym">Haematococcus pluvialis</name>
    <dbReference type="NCBI Taxonomy" id="44745"/>
    <lineage>
        <taxon>Eukaryota</taxon>
        <taxon>Viridiplantae</taxon>
        <taxon>Chlorophyta</taxon>
        <taxon>core chlorophytes</taxon>
        <taxon>Chlorophyceae</taxon>
        <taxon>CS clade</taxon>
        <taxon>Chlamydomonadales</taxon>
        <taxon>Haematococcaceae</taxon>
        <taxon>Haematococcus</taxon>
    </lineage>
</organism>
<dbReference type="GO" id="GO:0005737">
    <property type="term" value="C:cytoplasm"/>
    <property type="evidence" value="ECO:0007669"/>
    <property type="project" value="TreeGrafter"/>
</dbReference>
<dbReference type="GO" id="GO:0007165">
    <property type="term" value="P:signal transduction"/>
    <property type="evidence" value="ECO:0007669"/>
    <property type="project" value="TreeGrafter"/>
</dbReference>
<dbReference type="EMBL" id="BLLF01000042">
    <property type="protein sequence ID" value="GFH06506.1"/>
    <property type="molecule type" value="Genomic_DNA"/>
</dbReference>
<evidence type="ECO:0000259" key="2">
    <source>
        <dbReference type="PROSITE" id="PS50011"/>
    </source>
</evidence>
<dbReference type="PANTHER" id="PTHR23257:SF958">
    <property type="entry name" value="SERINE_THREONINE-PROTEIN KINASE WNK4"/>
    <property type="match status" value="1"/>
</dbReference>
<gene>
    <name evidence="3" type="ORF">HaLaN_01151</name>
</gene>
<evidence type="ECO:0000313" key="4">
    <source>
        <dbReference type="Proteomes" id="UP000485058"/>
    </source>
</evidence>
<feature type="region of interest" description="Disordered" evidence="1">
    <location>
        <begin position="135"/>
        <end position="162"/>
    </location>
</feature>
<dbReference type="Proteomes" id="UP000485058">
    <property type="component" value="Unassembled WGS sequence"/>
</dbReference>
<dbReference type="PROSITE" id="PS50011">
    <property type="entry name" value="PROTEIN_KINASE_DOM"/>
    <property type="match status" value="1"/>
</dbReference>
<feature type="domain" description="Protein kinase" evidence="2">
    <location>
        <begin position="1"/>
        <end position="162"/>
    </location>
</feature>
<dbReference type="SUPFAM" id="SSF56112">
    <property type="entry name" value="Protein kinase-like (PK-like)"/>
    <property type="match status" value="1"/>
</dbReference>
<feature type="non-terminal residue" evidence="3">
    <location>
        <position position="162"/>
    </location>
</feature>
<dbReference type="InterPro" id="IPR011009">
    <property type="entry name" value="Kinase-like_dom_sf"/>
</dbReference>
<reference evidence="3 4" key="1">
    <citation type="submission" date="2020-02" db="EMBL/GenBank/DDBJ databases">
        <title>Draft genome sequence of Haematococcus lacustris strain NIES-144.</title>
        <authorList>
            <person name="Morimoto D."/>
            <person name="Nakagawa S."/>
            <person name="Yoshida T."/>
            <person name="Sawayama S."/>
        </authorList>
    </citation>
    <scope>NUCLEOTIDE SEQUENCE [LARGE SCALE GENOMIC DNA]</scope>
    <source>
        <strain evidence="3 4">NIES-144</strain>
    </source>
</reference>
<dbReference type="InterPro" id="IPR050167">
    <property type="entry name" value="Ser_Thr_protein_kinase"/>
</dbReference>
<evidence type="ECO:0000256" key="1">
    <source>
        <dbReference type="SAM" id="MobiDB-lite"/>
    </source>
</evidence>
<proteinExistence type="predicted"/>
<dbReference type="Gene3D" id="1.10.510.10">
    <property type="entry name" value="Transferase(Phosphotransferase) domain 1"/>
    <property type="match status" value="1"/>
</dbReference>
<keyword evidence="3" id="KW-0418">Kinase</keyword>
<name>A0A699YHL1_HAELA</name>